<feature type="transmembrane region" description="Helical" evidence="2">
    <location>
        <begin position="387"/>
        <end position="411"/>
    </location>
</feature>
<feature type="transmembrane region" description="Helical" evidence="2">
    <location>
        <begin position="224"/>
        <end position="241"/>
    </location>
</feature>
<comment type="caution">
    <text evidence="3">The sequence shown here is derived from an EMBL/GenBank/DDBJ whole genome shotgun (WGS) entry which is preliminary data.</text>
</comment>
<protein>
    <submittedName>
        <fullName evidence="3">Uncharacterized protein</fullName>
    </submittedName>
</protein>
<dbReference type="Proteomes" id="UP001283341">
    <property type="component" value="Unassembled WGS sequence"/>
</dbReference>
<name>A0AAE0IU27_9PEZI</name>
<sequence>MTINQRPCHIPSDMYQFKHFIRPNIILSIAACYGLIATSVSGTETLPSAAAILTNLPPALPPALPAGEDLDPCAFKSRGSMIEQLEHSWESYNVSLLVETCDSVCLLVYGTGNPDISGVGVMISYLIQGVMTTILGPVLASILLLRDARRLDLPDSTFFGLHDVTMTAQWSPRLAAVIELANRNHEANALLGVSVMVASAMRIAQHLAPMAELSFVRTLTSYQVYVGGVSLITTAFVFPSLTSSSTPTRVPAPGPLAPPRQLAFASHYPLLPANILWAVEYMSQIPSSQAHVLGEVTRACERARHYPRVKIESNIAGNMGVAMLAVMVGSAVIMALGLLAFIFFMDQVIMLLTLVGMPLRTVMRLVRALLKVWVALCRKLHVRPRRFAGFVLLSLVTGMMTMSFAVLLIVLEWERLLLQQATREAYQDSEWGFGQVVAILLWLPLAEESTAIVWDAIKEHYRRHRRRQDTETPAVASPDSDCNTRRSDFRDVPQTPIPGQISAGVAHLNVGGHEQLELPRFPATNTASSPGSSSQPQDSQGAPSPTLSLEPVVDHPRRRTTWPRNSDATYLPTVQPAPVHPGP</sequence>
<organism evidence="3 4">
    <name type="scientific">Apodospora peruviana</name>
    <dbReference type="NCBI Taxonomy" id="516989"/>
    <lineage>
        <taxon>Eukaryota</taxon>
        <taxon>Fungi</taxon>
        <taxon>Dikarya</taxon>
        <taxon>Ascomycota</taxon>
        <taxon>Pezizomycotina</taxon>
        <taxon>Sordariomycetes</taxon>
        <taxon>Sordariomycetidae</taxon>
        <taxon>Sordariales</taxon>
        <taxon>Lasiosphaeriaceae</taxon>
        <taxon>Apodospora</taxon>
    </lineage>
</organism>
<keyword evidence="2" id="KW-0472">Membrane</keyword>
<dbReference type="EMBL" id="JAUEDM010000001">
    <property type="protein sequence ID" value="KAK3331273.1"/>
    <property type="molecule type" value="Genomic_DNA"/>
</dbReference>
<feature type="region of interest" description="Disordered" evidence="1">
    <location>
        <begin position="465"/>
        <end position="500"/>
    </location>
</feature>
<reference evidence="3" key="1">
    <citation type="journal article" date="2023" name="Mol. Phylogenet. Evol.">
        <title>Genome-scale phylogeny and comparative genomics of the fungal order Sordariales.</title>
        <authorList>
            <person name="Hensen N."/>
            <person name="Bonometti L."/>
            <person name="Westerberg I."/>
            <person name="Brannstrom I.O."/>
            <person name="Guillou S."/>
            <person name="Cros-Aarteil S."/>
            <person name="Calhoun S."/>
            <person name="Haridas S."/>
            <person name="Kuo A."/>
            <person name="Mondo S."/>
            <person name="Pangilinan J."/>
            <person name="Riley R."/>
            <person name="LaButti K."/>
            <person name="Andreopoulos B."/>
            <person name="Lipzen A."/>
            <person name="Chen C."/>
            <person name="Yan M."/>
            <person name="Daum C."/>
            <person name="Ng V."/>
            <person name="Clum A."/>
            <person name="Steindorff A."/>
            <person name="Ohm R.A."/>
            <person name="Martin F."/>
            <person name="Silar P."/>
            <person name="Natvig D.O."/>
            <person name="Lalanne C."/>
            <person name="Gautier V."/>
            <person name="Ament-Velasquez S.L."/>
            <person name="Kruys A."/>
            <person name="Hutchinson M.I."/>
            <person name="Powell A.J."/>
            <person name="Barry K."/>
            <person name="Miller A.N."/>
            <person name="Grigoriev I.V."/>
            <person name="Debuchy R."/>
            <person name="Gladieux P."/>
            <person name="Hiltunen Thoren M."/>
            <person name="Johannesson H."/>
        </authorList>
    </citation>
    <scope>NUCLEOTIDE SEQUENCE</scope>
    <source>
        <strain evidence="3">CBS 118394</strain>
    </source>
</reference>
<feature type="region of interest" description="Disordered" evidence="1">
    <location>
        <begin position="521"/>
        <end position="583"/>
    </location>
</feature>
<reference evidence="3" key="2">
    <citation type="submission" date="2023-06" db="EMBL/GenBank/DDBJ databases">
        <authorList>
            <consortium name="Lawrence Berkeley National Laboratory"/>
            <person name="Haridas S."/>
            <person name="Hensen N."/>
            <person name="Bonometti L."/>
            <person name="Westerberg I."/>
            <person name="Brannstrom I.O."/>
            <person name="Guillou S."/>
            <person name="Cros-Aarteil S."/>
            <person name="Calhoun S."/>
            <person name="Kuo A."/>
            <person name="Mondo S."/>
            <person name="Pangilinan J."/>
            <person name="Riley R."/>
            <person name="Labutti K."/>
            <person name="Andreopoulos B."/>
            <person name="Lipzen A."/>
            <person name="Chen C."/>
            <person name="Yanf M."/>
            <person name="Daum C."/>
            <person name="Ng V."/>
            <person name="Clum A."/>
            <person name="Steindorff A."/>
            <person name="Ohm R."/>
            <person name="Martin F."/>
            <person name="Silar P."/>
            <person name="Natvig D."/>
            <person name="Lalanne C."/>
            <person name="Gautier V."/>
            <person name="Ament-Velasquez S.L."/>
            <person name="Kruys A."/>
            <person name="Hutchinson M.I."/>
            <person name="Powell A.J."/>
            <person name="Barry K."/>
            <person name="Miller A.N."/>
            <person name="Grigoriev I.V."/>
            <person name="Debuchy R."/>
            <person name="Gladieux P."/>
            <person name="Thoren M.H."/>
            <person name="Johannesson H."/>
        </authorList>
    </citation>
    <scope>NUCLEOTIDE SEQUENCE</scope>
    <source>
        <strain evidence="3">CBS 118394</strain>
    </source>
</reference>
<evidence type="ECO:0000256" key="2">
    <source>
        <dbReference type="SAM" id="Phobius"/>
    </source>
</evidence>
<dbReference type="AlphaFoldDB" id="A0AAE0IU27"/>
<accession>A0AAE0IU27</accession>
<feature type="compositionally biased region" description="Low complexity" evidence="1">
    <location>
        <begin position="527"/>
        <end position="545"/>
    </location>
</feature>
<evidence type="ECO:0000256" key="1">
    <source>
        <dbReference type="SAM" id="MobiDB-lite"/>
    </source>
</evidence>
<feature type="transmembrane region" description="Helical" evidence="2">
    <location>
        <begin position="122"/>
        <end position="145"/>
    </location>
</feature>
<keyword evidence="2" id="KW-0812">Transmembrane</keyword>
<feature type="transmembrane region" description="Helical" evidence="2">
    <location>
        <begin position="348"/>
        <end position="366"/>
    </location>
</feature>
<keyword evidence="4" id="KW-1185">Reference proteome</keyword>
<feature type="transmembrane region" description="Helical" evidence="2">
    <location>
        <begin position="187"/>
        <end position="204"/>
    </location>
</feature>
<feature type="compositionally biased region" description="Basic and acidic residues" evidence="1">
    <location>
        <begin position="482"/>
        <end position="491"/>
    </location>
</feature>
<feature type="transmembrane region" description="Helical" evidence="2">
    <location>
        <begin position="320"/>
        <end position="342"/>
    </location>
</feature>
<feature type="transmembrane region" description="Helical" evidence="2">
    <location>
        <begin position="20"/>
        <end position="40"/>
    </location>
</feature>
<proteinExistence type="predicted"/>
<gene>
    <name evidence="3" type="ORF">B0H66DRAFT_546193</name>
</gene>
<evidence type="ECO:0000313" key="3">
    <source>
        <dbReference type="EMBL" id="KAK3331273.1"/>
    </source>
</evidence>
<keyword evidence="2" id="KW-1133">Transmembrane helix</keyword>
<evidence type="ECO:0000313" key="4">
    <source>
        <dbReference type="Proteomes" id="UP001283341"/>
    </source>
</evidence>